<dbReference type="InterPro" id="IPR018627">
    <property type="entry name" value="ELP6"/>
</dbReference>
<organism evidence="3">
    <name type="scientific">Pseudogymnoascus destructans</name>
    <dbReference type="NCBI Taxonomy" id="655981"/>
    <lineage>
        <taxon>Eukaryota</taxon>
        <taxon>Fungi</taxon>
        <taxon>Dikarya</taxon>
        <taxon>Ascomycota</taxon>
        <taxon>Pezizomycotina</taxon>
        <taxon>Leotiomycetes</taxon>
        <taxon>Thelebolales</taxon>
        <taxon>Thelebolaceae</taxon>
        <taxon>Pseudogymnoascus</taxon>
    </lineage>
</organism>
<dbReference type="Pfam" id="PF09807">
    <property type="entry name" value="ELP6"/>
    <property type="match status" value="1"/>
</dbReference>
<dbReference type="InterPro" id="IPR027417">
    <property type="entry name" value="P-loop_NTPase"/>
</dbReference>
<dbReference type="PANTHER" id="PTHR16184">
    <property type="entry name" value="ELONGATOR COMPLEX PROTEIN 6"/>
    <property type="match status" value="1"/>
</dbReference>
<reference evidence="3" key="1">
    <citation type="submission" date="2016-03" db="EMBL/GenBank/DDBJ databases">
        <title>Updated assembly of Pseudogymnoascus destructans, the fungus causing white-nose syndrome of bats.</title>
        <authorList>
            <person name="Palmer J.M."/>
            <person name="Drees K.P."/>
            <person name="Foster J.T."/>
            <person name="Lindner D.L."/>
        </authorList>
    </citation>
    <scope>NUCLEOTIDE SEQUENCE [LARGE SCALE GENOMIC DNA]</scope>
    <source>
        <strain evidence="3">20631-21</strain>
    </source>
</reference>
<dbReference type="PANTHER" id="PTHR16184:SF6">
    <property type="entry name" value="ELONGATOR COMPLEX PROTEIN 6"/>
    <property type="match status" value="1"/>
</dbReference>
<dbReference type="GeneID" id="36283190"/>
<dbReference type="GO" id="GO:0033588">
    <property type="term" value="C:elongator holoenzyme complex"/>
    <property type="evidence" value="ECO:0007669"/>
    <property type="project" value="InterPro"/>
</dbReference>
<sequence length="308" mass="33458">MRTRQNLHKPIHTPPLTPLLNPDTTLVLRTMSQIPHLLSPYVALPSELSLILLTSVLGASTNWLVLRYLQSYLGQNLESLSISNETEDGDTTKVLLVSFMRDLAFWKDGARKLGHDLDKLAAKKRFAFIDGLSELLLEPARSKTSTRGANAIRGNELGNIHNTVNNTLKELQAGSGKVVLVIDQLDLLLATSGDKLDTVALGDTLMDWRLSAHSTILTLAADTPLAAGHDTPLETNHGALLLSLAHQADLVMSLRLLDTGTARDVSGVCRITTGDSDGRLPTEQKAEARELLYFVGGDSAVKVFERGQ</sequence>
<evidence type="ECO:0000256" key="2">
    <source>
        <dbReference type="ARBA" id="ARBA00008837"/>
    </source>
</evidence>
<dbReference type="RefSeq" id="XP_024328695.1">
    <property type="nucleotide sequence ID" value="XM_024463788.1"/>
</dbReference>
<name>A0A177AMX4_9PEZI</name>
<dbReference type="AlphaFoldDB" id="A0A177AMX4"/>
<proteinExistence type="inferred from homology"/>
<evidence type="ECO:0000256" key="1">
    <source>
        <dbReference type="ARBA" id="ARBA00005043"/>
    </source>
</evidence>
<dbReference type="VEuPathDB" id="FungiDB:GMDG_02784"/>
<protein>
    <recommendedName>
        <fullName evidence="4">Elongator complex protein 6</fullName>
    </recommendedName>
</protein>
<dbReference type="eggNOG" id="ENOG502SAXJ">
    <property type="taxonomic scope" value="Eukaryota"/>
</dbReference>
<comment type="pathway">
    <text evidence="1">tRNA modification; 5-methoxycarbonylmethyl-2-thiouridine-tRNA biosynthesis.</text>
</comment>
<evidence type="ECO:0008006" key="4">
    <source>
        <dbReference type="Google" id="ProtNLM"/>
    </source>
</evidence>
<dbReference type="Proteomes" id="UP000077154">
    <property type="component" value="Unassembled WGS sequence"/>
</dbReference>
<dbReference type="EMBL" id="KV441386">
    <property type="protein sequence ID" value="OAF63427.2"/>
    <property type="molecule type" value="Genomic_DNA"/>
</dbReference>
<dbReference type="UniPathway" id="UPA00988"/>
<accession>A0A177AMX4</accession>
<dbReference type="GO" id="GO:0002098">
    <property type="term" value="P:tRNA wobble uridine modification"/>
    <property type="evidence" value="ECO:0007669"/>
    <property type="project" value="InterPro"/>
</dbReference>
<dbReference type="CDD" id="cd19495">
    <property type="entry name" value="Elp6"/>
    <property type="match status" value="1"/>
</dbReference>
<evidence type="ECO:0000313" key="3">
    <source>
        <dbReference type="EMBL" id="OAF63427.2"/>
    </source>
</evidence>
<dbReference type="Gene3D" id="3.40.50.300">
    <property type="entry name" value="P-loop containing nucleotide triphosphate hydrolases"/>
    <property type="match status" value="1"/>
</dbReference>
<comment type="similarity">
    <text evidence="2">Belongs to the ELP6 family.</text>
</comment>
<gene>
    <name evidence="3" type="ORF">VC83_00091</name>
</gene>
<dbReference type="OrthoDB" id="9995306at2759"/>